<dbReference type="FunFam" id="3.40.930.10:FF:000009">
    <property type="entry name" value="PTS system, fructose specific IIABC component"/>
    <property type="match status" value="1"/>
</dbReference>
<evidence type="ECO:0000256" key="4">
    <source>
        <dbReference type="ARBA" id="ARBA00022597"/>
    </source>
</evidence>
<evidence type="ECO:0000259" key="7">
    <source>
        <dbReference type="PROSITE" id="PS51094"/>
    </source>
</evidence>
<organism evidence="8">
    <name type="scientific">hydrothermal vent metagenome</name>
    <dbReference type="NCBI Taxonomy" id="652676"/>
    <lineage>
        <taxon>unclassified sequences</taxon>
        <taxon>metagenomes</taxon>
        <taxon>ecological metagenomes</taxon>
    </lineage>
</organism>
<dbReference type="InterPro" id="IPR004715">
    <property type="entry name" value="PTS_IIA_fruc"/>
</dbReference>
<dbReference type="Pfam" id="PF00359">
    <property type="entry name" value="PTS_EIIA_2"/>
    <property type="match status" value="1"/>
</dbReference>
<evidence type="ECO:0000256" key="6">
    <source>
        <dbReference type="ARBA" id="ARBA00022683"/>
    </source>
</evidence>
<keyword evidence="4" id="KW-0762">Sugar transport</keyword>
<keyword evidence="5" id="KW-0808">Transferase</keyword>
<evidence type="ECO:0000313" key="8">
    <source>
        <dbReference type="EMBL" id="VAX17205.1"/>
    </source>
</evidence>
<accession>A0A3B1CEM6</accession>
<dbReference type="CDD" id="cd00211">
    <property type="entry name" value="PTS_IIA_fru"/>
    <property type="match status" value="1"/>
</dbReference>
<dbReference type="GO" id="GO:0016020">
    <property type="term" value="C:membrane"/>
    <property type="evidence" value="ECO:0007669"/>
    <property type="project" value="InterPro"/>
</dbReference>
<dbReference type="AlphaFoldDB" id="A0A3B1CEM6"/>
<dbReference type="Gene3D" id="3.40.930.10">
    <property type="entry name" value="Mannitol-specific EII, Chain A"/>
    <property type="match status" value="1"/>
</dbReference>
<protein>
    <recommendedName>
        <fullName evidence="7">PTS EIIA type-2 domain-containing protein</fullName>
    </recommendedName>
</protein>
<evidence type="ECO:0000256" key="5">
    <source>
        <dbReference type="ARBA" id="ARBA00022679"/>
    </source>
</evidence>
<proteinExistence type="predicted"/>
<dbReference type="PROSITE" id="PS51094">
    <property type="entry name" value="PTS_EIIA_TYPE_2"/>
    <property type="match status" value="1"/>
</dbReference>
<comment type="subcellular location">
    <subcellularLocation>
        <location evidence="1">Cytoplasm</location>
    </subcellularLocation>
</comment>
<dbReference type="PANTHER" id="PTHR47738">
    <property type="entry name" value="PTS SYSTEM FRUCTOSE-LIKE EIIA COMPONENT-RELATED"/>
    <property type="match status" value="1"/>
</dbReference>
<name>A0A3B1CEM6_9ZZZZ</name>
<dbReference type="GO" id="GO:0009401">
    <property type="term" value="P:phosphoenolpyruvate-dependent sugar phosphotransferase system"/>
    <property type="evidence" value="ECO:0007669"/>
    <property type="project" value="UniProtKB-KW"/>
</dbReference>
<dbReference type="GO" id="GO:0005737">
    <property type="term" value="C:cytoplasm"/>
    <property type="evidence" value="ECO:0007669"/>
    <property type="project" value="UniProtKB-SubCell"/>
</dbReference>
<evidence type="ECO:0000256" key="3">
    <source>
        <dbReference type="ARBA" id="ARBA00022553"/>
    </source>
</evidence>
<sequence length="153" mass="17484">MNVTDILNKKRIITEFKSTSKEDVLNEMIDALRENENVIDLEKVRQVVLEREKIMSTGIGNGFAIPHGKTDGVKEIVAVFAKLKEPIDFDSVDGKPVNMIFLMVGREDAVSDHIKMLSRISRIMNKEEIHNKLMQAETADEILEIFEQEEKNL</sequence>
<dbReference type="GO" id="GO:0008982">
    <property type="term" value="F:protein-N(PI)-phosphohistidine-sugar phosphotransferase activity"/>
    <property type="evidence" value="ECO:0007669"/>
    <property type="project" value="InterPro"/>
</dbReference>
<evidence type="ECO:0000256" key="1">
    <source>
        <dbReference type="ARBA" id="ARBA00004496"/>
    </source>
</evidence>
<gene>
    <name evidence="8" type="ORF">MNBD_IGNAVI01-148</name>
</gene>
<feature type="domain" description="PTS EIIA type-2" evidence="7">
    <location>
        <begin position="5"/>
        <end position="149"/>
    </location>
</feature>
<dbReference type="SUPFAM" id="SSF55804">
    <property type="entry name" value="Phoshotransferase/anion transport protein"/>
    <property type="match status" value="1"/>
</dbReference>
<dbReference type="EMBL" id="UOGD01000071">
    <property type="protein sequence ID" value="VAX17205.1"/>
    <property type="molecule type" value="Genomic_DNA"/>
</dbReference>
<dbReference type="PANTHER" id="PTHR47738:SF1">
    <property type="entry name" value="NITROGEN REGULATORY PROTEIN"/>
    <property type="match status" value="1"/>
</dbReference>
<dbReference type="InterPro" id="IPR016152">
    <property type="entry name" value="PTrfase/Anion_transptr"/>
</dbReference>
<keyword evidence="3" id="KW-0597">Phosphoprotein</keyword>
<dbReference type="NCBIfam" id="TIGR00848">
    <property type="entry name" value="fruA"/>
    <property type="match status" value="1"/>
</dbReference>
<dbReference type="GO" id="GO:0030295">
    <property type="term" value="F:protein kinase activator activity"/>
    <property type="evidence" value="ECO:0007669"/>
    <property type="project" value="TreeGrafter"/>
</dbReference>
<evidence type="ECO:0000256" key="2">
    <source>
        <dbReference type="ARBA" id="ARBA00022448"/>
    </source>
</evidence>
<keyword evidence="2" id="KW-0813">Transport</keyword>
<keyword evidence="6" id="KW-0598">Phosphotransferase system</keyword>
<dbReference type="InterPro" id="IPR002178">
    <property type="entry name" value="PTS_EIIA_type-2_dom"/>
</dbReference>
<dbReference type="InterPro" id="IPR051541">
    <property type="entry name" value="PTS_SugarTrans_NitroReg"/>
</dbReference>
<reference evidence="8" key="1">
    <citation type="submission" date="2018-06" db="EMBL/GenBank/DDBJ databases">
        <authorList>
            <person name="Zhirakovskaya E."/>
        </authorList>
    </citation>
    <scope>NUCLEOTIDE SEQUENCE</scope>
</reference>